<name>B8HYR5_CYAP4</name>
<geneLocation type="plasmid" evidence="1">
    <name>pP742501</name>
</geneLocation>
<evidence type="ECO:0000313" key="1">
    <source>
        <dbReference type="EMBL" id="ACL47563.1"/>
    </source>
</evidence>
<dbReference type="EMBL" id="CP001345">
    <property type="protein sequence ID" value="ACL47563.1"/>
    <property type="molecule type" value="Genomic_DNA"/>
</dbReference>
<sequence>MNAKIFSQPSDEQFNQIKVGEDEDLELNVNDLKGIAGGAIYMKVEGIQGRCD</sequence>
<organism evidence="1">
    <name type="scientific">Cyanothece sp. (strain PCC 7425 / ATCC 29141)</name>
    <dbReference type="NCBI Taxonomy" id="395961"/>
    <lineage>
        <taxon>Bacteria</taxon>
        <taxon>Bacillati</taxon>
        <taxon>Cyanobacteriota</taxon>
        <taxon>Cyanophyceae</taxon>
        <taxon>Gomontiellales</taxon>
        <taxon>Cyanothecaceae</taxon>
        <taxon>Cyanothece</taxon>
    </lineage>
</organism>
<dbReference type="KEGG" id="cyn:Cyan7425_5301"/>
<reference evidence="1" key="1">
    <citation type="submission" date="2009-01" db="EMBL/GenBank/DDBJ databases">
        <title>Complete sequence of plasmid1 Cyanothece sp. PCC 7425.</title>
        <authorList>
            <consortium name="US DOE Joint Genome Institute"/>
            <person name="Lucas S."/>
            <person name="Copeland A."/>
            <person name="Lapidus A."/>
            <person name="Glavina del Rio T."/>
            <person name="Dalin E."/>
            <person name="Tice H."/>
            <person name="Bruce D."/>
            <person name="Goodwin L."/>
            <person name="Pitluck S."/>
            <person name="Sims D."/>
            <person name="Meineke L."/>
            <person name="Brettin T."/>
            <person name="Detter J.C."/>
            <person name="Han C."/>
            <person name="Larimer F."/>
            <person name="Land M."/>
            <person name="Hauser L."/>
            <person name="Kyrpides N."/>
            <person name="Ovchinnikova G."/>
            <person name="Liberton M."/>
            <person name="Stoeckel J."/>
            <person name="Banerjee A."/>
            <person name="Singh A."/>
            <person name="Page L."/>
            <person name="Sato H."/>
            <person name="Zhao L."/>
            <person name="Sherman L."/>
            <person name="Pakrasi H."/>
            <person name="Richardson P."/>
        </authorList>
    </citation>
    <scope>NUCLEOTIDE SEQUENCE</scope>
    <source>
        <strain evidence="1">PCC 7425</strain>
        <plasmid evidence="1">pP742501</plasmid>
    </source>
</reference>
<keyword evidence="1" id="KW-0614">Plasmid</keyword>
<dbReference type="AlphaFoldDB" id="B8HYR5"/>
<dbReference type="HOGENOM" id="CLU_3079002_0_0_3"/>
<gene>
    <name evidence="1" type="ordered locus">Cyan7425_5301</name>
</gene>
<proteinExistence type="predicted"/>
<protein>
    <submittedName>
        <fullName evidence="1">Uncharacterized protein</fullName>
    </submittedName>
</protein>
<accession>B8HYR5</accession>